<gene>
    <name evidence="10" type="ORF">AVDCRST_MAG50-2051</name>
</gene>
<evidence type="ECO:0000256" key="1">
    <source>
        <dbReference type="ARBA" id="ARBA00000198"/>
    </source>
</evidence>
<keyword evidence="4 10" id="KW-0808">Transferase</keyword>
<comment type="pathway">
    <text evidence="2">Cofactor biosynthesis; tetrahydrofolate biosynthesis; 2-amino-4-hydroxy-6-hydroxymethyl-7,8-dihydropteridine diphosphate from 7,8-dihydroneopterin triphosphate: step 4/4.</text>
</comment>
<dbReference type="NCBIfam" id="TIGR01498">
    <property type="entry name" value="folK"/>
    <property type="match status" value="1"/>
</dbReference>
<evidence type="ECO:0000259" key="9">
    <source>
        <dbReference type="PROSITE" id="PS00794"/>
    </source>
</evidence>
<dbReference type="InterPro" id="IPR000550">
    <property type="entry name" value="Hppk"/>
</dbReference>
<dbReference type="InterPro" id="IPR035907">
    <property type="entry name" value="Hppk_sf"/>
</dbReference>
<evidence type="ECO:0000256" key="3">
    <source>
        <dbReference type="ARBA" id="ARBA00013253"/>
    </source>
</evidence>
<dbReference type="PROSITE" id="PS00794">
    <property type="entry name" value="HPPK"/>
    <property type="match status" value="1"/>
</dbReference>
<comment type="catalytic activity">
    <reaction evidence="1">
        <text>6-hydroxymethyl-7,8-dihydropterin + ATP = (7,8-dihydropterin-6-yl)methyl diphosphate + AMP + H(+)</text>
        <dbReference type="Rhea" id="RHEA:11412"/>
        <dbReference type="ChEBI" id="CHEBI:15378"/>
        <dbReference type="ChEBI" id="CHEBI:30616"/>
        <dbReference type="ChEBI" id="CHEBI:44841"/>
        <dbReference type="ChEBI" id="CHEBI:72950"/>
        <dbReference type="ChEBI" id="CHEBI:456215"/>
        <dbReference type="EC" id="2.7.6.3"/>
    </reaction>
</comment>
<dbReference type="AlphaFoldDB" id="A0A6J4ICT2"/>
<evidence type="ECO:0000256" key="8">
    <source>
        <dbReference type="ARBA" id="ARBA00022909"/>
    </source>
</evidence>
<reference evidence="10" key="1">
    <citation type="submission" date="2020-02" db="EMBL/GenBank/DDBJ databases">
        <authorList>
            <person name="Meier V. D."/>
        </authorList>
    </citation>
    <scope>NUCLEOTIDE SEQUENCE</scope>
    <source>
        <strain evidence="10">AVDCRST_MAG50</strain>
    </source>
</reference>
<dbReference type="PANTHER" id="PTHR43071">
    <property type="entry name" value="2-AMINO-4-HYDROXY-6-HYDROXYMETHYLDIHYDROPTERIDINE PYROPHOSPHOKINASE"/>
    <property type="match status" value="1"/>
</dbReference>
<keyword evidence="7" id="KW-0067">ATP-binding</keyword>
<dbReference type="SUPFAM" id="SSF55083">
    <property type="entry name" value="6-hydroxymethyl-7,8-dihydropterin pyrophosphokinase, HPPK"/>
    <property type="match status" value="1"/>
</dbReference>
<evidence type="ECO:0000256" key="2">
    <source>
        <dbReference type="ARBA" id="ARBA00005051"/>
    </source>
</evidence>
<evidence type="ECO:0000256" key="6">
    <source>
        <dbReference type="ARBA" id="ARBA00022777"/>
    </source>
</evidence>
<keyword evidence="8" id="KW-0289">Folate biosynthesis</keyword>
<dbReference type="CDD" id="cd00483">
    <property type="entry name" value="HPPK"/>
    <property type="match status" value="1"/>
</dbReference>
<keyword evidence="6 10" id="KW-0418">Kinase</keyword>
<dbReference type="EC" id="2.7.6.3" evidence="3"/>
<proteinExistence type="predicted"/>
<evidence type="ECO:0000256" key="5">
    <source>
        <dbReference type="ARBA" id="ARBA00022741"/>
    </source>
</evidence>
<dbReference type="Pfam" id="PF01288">
    <property type="entry name" value="HPPK"/>
    <property type="match status" value="1"/>
</dbReference>
<feature type="domain" description="7,8-dihydro-6-hydroxymethylpterin-pyrophosphokinase" evidence="9">
    <location>
        <begin position="83"/>
        <end position="94"/>
    </location>
</feature>
<evidence type="ECO:0000256" key="4">
    <source>
        <dbReference type="ARBA" id="ARBA00022679"/>
    </source>
</evidence>
<dbReference type="EMBL" id="CADCTF010000103">
    <property type="protein sequence ID" value="CAA9247395.1"/>
    <property type="molecule type" value="Genomic_DNA"/>
</dbReference>
<protein>
    <recommendedName>
        <fullName evidence="3">2-amino-4-hydroxy-6-hydroxymethyldihydropteridine diphosphokinase</fullName>
        <ecNumber evidence="3">2.7.6.3</ecNumber>
    </recommendedName>
</protein>
<dbReference type="GO" id="GO:0003848">
    <property type="term" value="F:2-amino-4-hydroxy-6-hydroxymethyldihydropteridine diphosphokinase activity"/>
    <property type="evidence" value="ECO:0007669"/>
    <property type="project" value="UniProtKB-EC"/>
</dbReference>
<dbReference type="PANTHER" id="PTHR43071:SF1">
    <property type="entry name" value="2-AMINO-4-HYDROXY-6-HYDROXYMETHYLDIHYDROPTERIDINE PYROPHOSPHOKINASE"/>
    <property type="match status" value="1"/>
</dbReference>
<keyword evidence="5" id="KW-0547">Nucleotide-binding</keyword>
<dbReference type="GO" id="GO:0046656">
    <property type="term" value="P:folic acid biosynthetic process"/>
    <property type="evidence" value="ECO:0007669"/>
    <property type="project" value="UniProtKB-KW"/>
</dbReference>
<evidence type="ECO:0000313" key="10">
    <source>
        <dbReference type="EMBL" id="CAA9247395.1"/>
    </source>
</evidence>
<dbReference type="UniPathway" id="UPA00077">
    <property type="reaction ID" value="UER00155"/>
</dbReference>
<name>A0A6J4ICT2_9ACTN</name>
<dbReference type="Gene3D" id="3.30.70.560">
    <property type="entry name" value="7,8-Dihydro-6-hydroxymethylpterin-pyrophosphokinase HPPK"/>
    <property type="match status" value="1"/>
</dbReference>
<sequence>MRAFLALGSNLGDRWGYLREAVSSLADVVGVSHVYETEPQGGPPGQPGYLNCVVELDTTLTPRQLLEVCHRLELAAERVRAEHWGPRTLDVDILLVGDLVIDEADLQVPHPRMWERRFVLEPLADLAPELVPSDVHRLGGGTVQRAGTL</sequence>
<dbReference type="GO" id="GO:0016301">
    <property type="term" value="F:kinase activity"/>
    <property type="evidence" value="ECO:0007669"/>
    <property type="project" value="UniProtKB-KW"/>
</dbReference>
<organism evidence="10">
    <name type="scientific">uncultured Acidimicrobiales bacterium</name>
    <dbReference type="NCBI Taxonomy" id="310071"/>
    <lineage>
        <taxon>Bacteria</taxon>
        <taxon>Bacillati</taxon>
        <taxon>Actinomycetota</taxon>
        <taxon>Acidimicrobiia</taxon>
        <taxon>Acidimicrobiales</taxon>
        <taxon>environmental samples</taxon>
    </lineage>
</organism>
<accession>A0A6J4ICT2</accession>
<evidence type="ECO:0000256" key="7">
    <source>
        <dbReference type="ARBA" id="ARBA00022840"/>
    </source>
</evidence>
<dbReference type="GO" id="GO:0005524">
    <property type="term" value="F:ATP binding"/>
    <property type="evidence" value="ECO:0007669"/>
    <property type="project" value="UniProtKB-KW"/>
</dbReference>
<dbReference type="GO" id="GO:0046654">
    <property type="term" value="P:tetrahydrofolate biosynthetic process"/>
    <property type="evidence" value="ECO:0007669"/>
    <property type="project" value="UniProtKB-UniPathway"/>
</dbReference>